<name>A0ABR2AGS2_9ROSI</name>
<sequence>MSEQSFDIAMSDGEKTLSKVEMTLKQLSVEESFNMCSENKIPQADETEQIENNDKKVKGFKCNPRRKGDGSSIRPKSALEKATRKRNRRGEQSRKSYEKKM</sequence>
<gene>
    <name evidence="2" type="ORF">V6N11_066141</name>
</gene>
<evidence type="ECO:0000256" key="1">
    <source>
        <dbReference type="SAM" id="MobiDB-lite"/>
    </source>
</evidence>
<evidence type="ECO:0000313" key="2">
    <source>
        <dbReference type="EMBL" id="KAK8492330.1"/>
    </source>
</evidence>
<proteinExistence type="predicted"/>
<dbReference type="Proteomes" id="UP001396334">
    <property type="component" value="Unassembled WGS sequence"/>
</dbReference>
<accession>A0ABR2AGS2</accession>
<feature type="region of interest" description="Disordered" evidence="1">
    <location>
        <begin position="38"/>
        <end position="101"/>
    </location>
</feature>
<comment type="caution">
    <text evidence="2">The sequence shown here is derived from an EMBL/GenBank/DDBJ whole genome shotgun (WGS) entry which is preliminary data.</text>
</comment>
<keyword evidence="3" id="KW-1185">Reference proteome</keyword>
<dbReference type="EMBL" id="JBBPBN010000251">
    <property type="protein sequence ID" value="KAK8492330.1"/>
    <property type="molecule type" value="Genomic_DNA"/>
</dbReference>
<reference evidence="2 3" key="1">
    <citation type="journal article" date="2024" name="G3 (Bethesda)">
        <title>Genome assembly of Hibiscus sabdariffa L. provides insights into metabolisms of medicinal natural products.</title>
        <authorList>
            <person name="Kim T."/>
        </authorList>
    </citation>
    <scope>NUCLEOTIDE SEQUENCE [LARGE SCALE GENOMIC DNA]</scope>
    <source>
        <strain evidence="2">TK-2024</strain>
        <tissue evidence="2">Old leaves</tissue>
    </source>
</reference>
<protein>
    <submittedName>
        <fullName evidence="2">Uncharacterized protein</fullName>
    </submittedName>
</protein>
<feature type="compositionally biased region" description="Basic and acidic residues" evidence="1">
    <location>
        <begin position="89"/>
        <end position="101"/>
    </location>
</feature>
<organism evidence="2 3">
    <name type="scientific">Hibiscus sabdariffa</name>
    <name type="common">roselle</name>
    <dbReference type="NCBI Taxonomy" id="183260"/>
    <lineage>
        <taxon>Eukaryota</taxon>
        <taxon>Viridiplantae</taxon>
        <taxon>Streptophyta</taxon>
        <taxon>Embryophyta</taxon>
        <taxon>Tracheophyta</taxon>
        <taxon>Spermatophyta</taxon>
        <taxon>Magnoliopsida</taxon>
        <taxon>eudicotyledons</taxon>
        <taxon>Gunneridae</taxon>
        <taxon>Pentapetalae</taxon>
        <taxon>rosids</taxon>
        <taxon>malvids</taxon>
        <taxon>Malvales</taxon>
        <taxon>Malvaceae</taxon>
        <taxon>Malvoideae</taxon>
        <taxon>Hibiscus</taxon>
    </lineage>
</organism>
<evidence type="ECO:0000313" key="3">
    <source>
        <dbReference type="Proteomes" id="UP001396334"/>
    </source>
</evidence>